<proteinExistence type="predicted"/>
<protein>
    <recommendedName>
        <fullName evidence="1">Chitin-binding type-4 domain-containing protein</fullName>
    </recommendedName>
</protein>
<dbReference type="Pfam" id="PF03067">
    <property type="entry name" value="LPMO_10"/>
    <property type="match status" value="1"/>
</dbReference>
<dbReference type="InterPro" id="IPR004302">
    <property type="entry name" value="Cellulose/chitin-bd_N"/>
</dbReference>
<feature type="non-terminal residue" evidence="2">
    <location>
        <position position="1"/>
    </location>
</feature>
<evidence type="ECO:0000313" key="3">
    <source>
        <dbReference type="Proteomes" id="UP001187531"/>
    </source>
</evidence>
<sequence length="453" mass="48915">ENNFFCQVDGHGRLFDPPSRASAWRVGFRTPPDTNDMEGFCGGYERQWLVNKGKCGICGDPFDENIKPHEAPGGIYATGTIVRTYAEGQVIPVTIQITAVHKGYYEFRLCPNVDPNRDPPQECFDQFPLEFVGGTTGGKFYVTTLPSGTYKAQLKLPSGVSCSRCIIQWNYITGNRWGICEGGKGQLGCGPQEMFRACADVSILPRGAGPALTQPLVTPLPFTPSSEAWTQPQMPVTPATPNMTLSFTTESMSGFAVTEQPIQTTVFPPFTEKVPTGPVISRFPAGPESVTVAAPSIVETAPPIDMITPIGSFGMTPVPRFEMTTGTALIETATPTDVPVTVPSTLRPAPIDILTRKPIVAFSRPEMMSNMSRPAIQLPGAPFPQATTEESIPTAQPHMPTGAPFPPGFVAPESRPGGRCFPTGVFGQVLGAVDWCKRNCRRGFCPSQFCRCQ</sequence>
<reference evidence="2" key="1">
    <citation type="submission" date="2023-07" db="EMBL/GenBank/DDBJ databases">
        <title>Chromosome-level genome assembly of Artemia franciscana.</title>
        <authorList>
            <person name="Jo E."/>
        </authorList>
    </citation>
    <scope>NUCLEOTIDE SEQUENCE</scope>
    <source>
        <tissue evidence="2">Whole body</tissue>
    </source>
</reference>
<name>A0AA88LGQ2_ARTSF</name>
<evidence type="ECO:0000313" key="2">
    <source>
        <dbReference type="EMBL" id="KAK2720990.1"/>
    </source>
</evidence>
<accession>A0AA88LGQ2</accession>
<keyword evidence="3" id="KW-1185">Reference proteome</keyword>
<gene>
    <name evidence="2" type="ORF">QYM36_004768</name>
</gene>
<evidence type="ECO:0000259" key="1">
    <source>
        <dbReference type="Pfam" id="PF03067"/>
    </source>
</evidence>
<organism evidence="2 3">
    <name type="scientific">Artemia franciscana</name>
    <name type="common">Brine shrimp</name>
    <name type="synonym">Artemia sanfranciscana</name>
    <dbReference type="NCBI Taxonomy" id="6661"/>
    <lineage>
        <taxon>Eukaryota</taxon>
        <taxon>Metazoa</taxon>
        <taxon>Ecdysozoa</taxon>
        <taxon>Arthropoda</taxon>
        <taxon>Crustacea</taxon>
        <taxon>Branchiopoda</taxon>
        <taxon>Anostraca</taxon>
        <taxon>Artemiidae</taxon>
        <taxon>Artemia</taxon>
    </lineage>
</organism>
<dbReference type="EMBL" id="JAVRJZ010000007">
    <property type="protein sequence ID" value="KAK2720990.1"/>
    <property type="molecule type" value="Genomic_DNA"/>
</dbReference>
<dbReference type="AlphaFoldDB" id="A0AA88LGQ2"/>
<dbReference type="Proteomes" id="UP001187531">
    <property type="component" value="Unassembled WGS sequence"/>
</dbReference>
<comment type="caution">
    <text evidence="2">The sequence shown here is derived from an EMBL/GenBank/DDBJ whole genome shotgun (WGS) entry which is preliminary data.</text>
</comment>
<feature type="domain" description="Chitin-binding type-4" evidence="1">
    <location>
        <begin position="11"/>
        <end position="201"/>
    </location>
</feature>